<dbReference type="AlphaFoldDB" id="A0A8H3ERL5"/>
<accession>A0A8H3ERL5</accession>
<evidence type="ECO:0000259" key="5">
    <source>
        <dbReference type="Pfam" id="PF01494"/>
    </source>
</evidence>
<name>A0A8H3ERL5_9LECA</name>
<keyword evidence="7" id="KW-1185">Reference proteome</keyword>
<dbReference type="PANTHER" id="PTHR46972:SF1">
    <property type="entry name" value="FAD DEPENDENT OXIDOREDUCTASE DOMAIN-CONTAINING PROTEIN"/>
    <property type="match status" value="1"/>
</dbReference>
<evidence type="ECO:0000256" key="1">
    <source>
        <dbReference type="ARBA" id="ARBA00022630"/>
    </source>
</evidence>
<proteinExistence type="predicted"/>
<evidence type="ECO:0000256" key="3">
    <source>
        <dbReference type="ARBA" id="ARBA00023002"/>
    </source>
</evidence>
<keyword evidence="1" id="KW-0285">Flavoprotein</keyword>
<evidence type="ECO:0000313" key="7">
    <source>
        <dbReference type="Proteomes" id="UP000664169"/>
    </source>
</evidence>
<dbReference type="PRINTS" id="PR00420">
    <property type="entry name" value="RNGMNOXGNASE"/>
</dbReference>
<protein>
    <recommendedName>
        <fullName evidence="5">FAD-binding domain-containing protein</fullName>
    </recommendedName>
</protein>
<evidence type="ECO:0000256" key="2">
    <source>
        <dbReference type="ARBA" id="ARBA00022827"/>
    </source>
</evidence>
<gene>
    <name evidence="6" type="ORF">GOMPHAMPRED_007060</name>
</gene>
<reference evidence="6" key="1">
    <citation type="submission" date="2021-03" db="EMBL/GenBank/DDBJ databases">
        <authorList>
            <person name="Tagirdzhanova G."/>
        </authorList>
    </citation>
    <scope>NUCLEOTIDE SEQUENCE</scope>
</reference>
<dbReference type="Proteomes" id="UP000664169">
    <property type="component" value="Unassembled WGS sequence"/>
</dbReference>
<keyword evidence="3" id="KW-0560">Oxidoreductase</keyword>
<dbReference type="GO" id="GO:0004497">
    <property type="term" value="F:monooxygenase activity"/>
    <property type="evidence" value="ECO:0007669"/>
    <property type="project" value="UniProtKB-KW"/>
</dbReference>
<dbReference type="PANTHER" id="PTHR46972">
    <property type="entry name" value="MONOOXYGENASE ASQM-RELATED"/>
    <property type="match status" value="1"/>
</dbReference>
<dbReference type="SUPFAM" id="SSF51905">
    <property type="entry name" value="FAD/NAD(P)-binding domain"/>
    <property type="match status" value="1"/>
</dbReference>
<dbReference type="EMBL" id="CAJPDQ010000005">
    <property type="protein sequence ID" value="CAF9910353.1"/>
    <property type="molecule type" value="Genomic_DNA"/>
</dbReference>
<keyword evidence="4" id="KW-0503">Monooxygenase</keyword>
<evidence type="ECO:0000313" key="6">
    <source>
        <dbReference type="EMBL" id="CAF9910353.1"/>
    </source>
</evidence>
<organism evidence="6 7">
    <name type="scientific">Gomphillus americanus</name>
    <dbReference type="NCBI Taxonomy" id="1940652"/>
    <lineage>
        <taxon>Eukaryota</taxon>
        <taxon>Fungi</taxon>
        <taxon>Dikarya</taxon>
        <taxon>Ascomycota</taxon>
        <taxon>Pezizomycotina</taxon>
        <taxon>Lecanoromycetes</taxon>
        <taxon>OSLEUM clade</taxon>
        <taxon>Ostropomycetidae</taxon>
        <taxon>Ostropales</taxon>
        <taxon>Graphidaceae</taxon>
        <taxon>Gomphilloideae</taxon>
        <taxon>Gomphillus</taxon>
    </lineage>
</organism>
<keyword evidence="2" id="KW-0274">FAD</keyword>
<dbReference type="InterPro" id="IPR002938">
    <property type="entry name" value="FAD-bd"/>
</dbReference>
<evidence type="ECO:0000256" key="4">
    <source>
        <dbReference type="ARBA" id="ARBA00023033"/>
    </source>
</evidence>
<sequence length="441" mass="48621">MALNIAIIGGGPAGLMLACLLHLSPIAIRVAIFESDAGPTSRSQGSTLDLHPDSGLAAIKKAQLWTEFKQHARYDGEALRFIDKDFTIWFENENPGGDEARSNGRPEIDRVKLRDILLNSVPQEIIKWGRRLQSVELMPGDADCFGLVFKDGTREDGFDLVVGADGAWSHVRSSYLSDEQPFSTGIHGLITSIPMAATTDPDTYKLVNRGSVFSYSDGKGINAQYIGDGSINVTAWFTQQHGFITQPSQPKTAAALQPYIQTHYGDWSPNLTRLFAHVDDGIWQTELYMLPVDWRWQHKRGVTLIGDAAHLMTPFAGEGVNLALSDAADLADAIISTVSAHPFKCSTATSVHDALDAAISTAEETIYKRSRAIRKTTYENMHDQFFSQTPMSSFLPRVAARTLLINDPWFAGGSELLARVLMRGALWGGLLWRWLKGWISQ</sequence>
<feature type="domain" description="FAD-binding" evidence="5">
    <location>
        <begin position="4"/>
        <end position="337"/>
    </location>
</feature>
<dbReference type="Gene3D" id="3.50.50.60">
    <property type="entry name" value="FAD/NAD(P)-binding domain"/>
    <property type="match status" value="1"/>
</dbReference>
<dbReference type="GO" id="GO:0071949">
    <property type="term" value="F:FAD binding"/>
    <property type="evidence" value="ECO:0007669"/>
    <property type="project" value="InterPro"/>
</dbReference>
<dbReference type="Pfam" id="PF01494">
    <property type="entry name" value="FAD_binding_3"/>
    <property type="match status" value="1"/>
</dbReference>
<comment type="caution">
    <text evidence="6">The sequence shown here is derived from an EMBL/GenBank/DDBJ whole genome shotgun (WGS) entry which is preliminary data.</text>
</comment>
<dbReference type="OrthoDB" id="655030at2759"/>
<dbReference type="InterPro" id="IPR036188">
    <property type="entry name" value="FAD/NAD-bd_sf"/>
</dbReference>